<dbReference type="PANTHER" id="PTHR35788">
    <property type="entry name" value="EXPORTED PROTEIN-RELATED"/>
    <property type="match status" value="1"/>
</dbReference>
<protein>
    <submittedName>
        <fullName evidence="3">Vanomycin resistance protein VanB</fullName>
    </submittedName>
</protein>
<evidence type="ECO:0000259" key="2">
    <source>
        <dbReference type="Pfam" id="PF12229"/>
    </source>
</evidence>
<evidence type="ECO:0000313" key="4">
    <source>
        <dbReference type="Proteomes" id="UP000292118"/>
    </source>
</evidence>
<proteinExistence type="predicted"/>
<dbReference type="OrthoDB" id="9813301at2"/>
<reference evidence="3 4" key="1">
    <citation type="submission" date="2019-01" db="EMBL/GenBank/DDBJ databases">
        <title>Genome sequencing of strain FW10M-9.</title>
        <authorList>
            <person name="Heo J."/>
            <person name="Kim S.-J."/>
            <person name="Kim J.-S."/>
            <person name="Hong S.-B."/>
            <person name="Kwon S.-W."/>
        </authorList>
    </citation>
    <scope>NUCLEOTIDE SEQUENCE [LARGE SCALE GENOMIC DNA]</scope>
    <source>
        <strain evidence="3 4">FW10M-9</strain>
    </source>
</reference>
<evidence type="ECO:0000313" key="3">
    <source>
        <dbReference type="EMBL" id="QAY70230.1"/>
    </source>
</evidence>
<dbReference type="AlphaFoldDB" id="A0A4P6F306"/>
<dbReference type="Proteomes" id="UP000292118">
    <property type="component" value="Chromosome"/>
</dbReference>
<feature type="domain" description="YoaR-like putative peptidoglycan binding" evidence="2">
    <location>
        <begin position="246"/>
        <end position="312"/>
    </location>
</feature>
<dbReference type="EMBL" id="CP035493">
    <property type="protein sequence ID" value="QAY70230.1"/>
    <property type="molecule type" value="Genomic_DNA"/>
</dbReference>
<gene>
    <name evidence="3" type="ORF">ET471_09450</name>
</gene>
<dbReference type="InterPro" id="IPR052913">
    <property type="entry name" value="Glycopeptide_resist_protein"/>
</dbReference>
<dbReference type="KEGG" id="xya:ET471_09450"/>
<organism evidence="3 4">
    <name type="scientific">Xylanimonas protaetiae</name>
    <dbReference type="NCBI Taxonomy" id="2509457"/>
    <lineage>
        <taxon>Bacteria</taxon>
        <taxon>Bacillati</taxon>
        <taxon>Actinomycetota</taxon>
        <taxon>Actinomycetes</taxon>
        <taxon>Micrococcales</taxon>
        <taxon>Promicromonosporaceae</taxon>
        <taxon>Xylanimonas</taxon>
    </lineage>
</organism>
<dbReference type="PANTHER" id="PTHR35788:SF1">
    <property type="entry name" value="EXPORTED PROTEIN"/>
    <property type="match status" value="1"/>
</dbReference>
<evidence type="ECO:0000256" key="1">
    <source>
        <dbReference type="SAM" id="MobiDB-lite"/>
    </source>
</evidence>
<keyword evidence="4" id="KW-1185">Reference proteome</keyword>
<dbReference type="InterPro" id="IPR022029">
    <property type="entry name" value="YoaR-like_PG-bd"/>
</dbReference>
<accession>A0A4P6F306</accession>
<feature type="region of interest" description="Disordered" evidence="1">
    <location>
        <begin position="549"/>
        <end position="580"/>
    </location>
</feature>
<dbReference type="InterPro" id="IPR007391">
    <property type="entry name" value="Vancomycin_resist_VanW"/>
</dbReference>
<name>A0A4P6F306_9MICO</name>
<dbReference type="Pfam" id="PF04294">
    <property type="entry name" value="VanW"/>
    <property type="match status" value="1"/>
</dbReference>
<feature type="compositionally biased region" description="Low complexity" evidence="1">
    <location>
        <begin position="556"/>
        <end position="580"/>
    </location>
</feature>
<sequence>MGHPLPRKRRIILWSAVGGVALAGAYGAAQWHLTDQVPAGTTVAGVDVGGLRHAEAVAALDAGLAPRLAAPVAVTAGAASAEVDPVAAGLAVDTHATVDALTGFSLHPQRLWTHLRGGDDVAPTITVDRPLLDAAAAQVAEELSLDPVDGAVGFADGIPVATPAEDGARLDPDAVGSTLATGWLTAGSPLELPHEPVAPAVTQELVDAAYATAHQIVSAPVVVAVGDARPELPGPALAAATAFELVDGALAPSFDGEALHAAVGERIDLLDAPVNARFEVADGRPRITGGSHGTTLDRDALVEAVRAAALGEDRTAHVDVVQAAPAVTRESLDALGVNEVVARFSTGLTNDRVRTDNIRVGAQRITGTLVRPGETFSLLDTLGPITTAAGFGNAPVIVGGQFVPGVGGGLSQLATNVFNAAFFAGFEIVEHRPHSVWIPRYPAGREATIFTGSIDLRFRNNTPHGAVLHAFVANGQLTVQVWSTEHFRVETTQSARTNVVPAVTNWSSAPGCTPRAAGSDGFRVSNTRRVFRGSTLVIDETHTWTYRADHGTACGTPPQQTPSQDPPAAEASPEQQPGDG</sequence>
<dbReference type="Pfam" id="PF12229">
    <property type="entry name" value="PG_binding_4"/>
    <property type="match status" value="1"/>
</dbReference>
<dbReference type="RefSeq" id="WP_129187769.1">
    <property type="nucleotide sequence ID" value="NZ_CP035493.1"/>
</dbReference>